<keyword evidence="2" id="KW-1185">Reference proteome</keyword>
<name>W3WLR3_PESFW</name>
<evidence type="ECO:0000313" key="1">
    <source>
        <dbReference type="EMBL" id="ETS74709.1"/>
    </source>
</evidence>
<dbReference type="RefSeq" id="XP_007839965.1">
    <property type="nucleotide sequence ID" value="XM_007841774.1"/>
</dbReference>
<dbReference type="STRING" id="1229662.W3WLR3"/>
<dbReference type="OMA" id="REREWWG"/>
<dbReference type="Proteomes" id="UP000030651">
    <property type="component" value="Unassembled WGS sequence"/>
</dbReference>
<dbReference type="EMBL" id="KI912119">
    <property type="protein sequence ID" value="ETS74709.1"/>
    <property type="molecule type" value="Genomic_DNA"/>
</dbReference>
<dbReference type="HOGENOM" id="CLU_070655_1_0_1"/>
<dbReference type="AlphaFoldDB" id="W3WLR3"/>
<dbReference type="OrthoDB" id="3596146at2759"/>
<dbReference type="KEGG" id="pfy:PFICI_13193"/>
<evidence type="ECO:0000313" key="2">
    <source>
        <dbReference type="Proteomes" id="UP000030651"/>
    </source>
</evidence>
<accession>W3WLR3</accession>
<reference evidence="2" key="1">
    <citation type="journal article" date="2015" name="BMC Genomics">
        <title>Genomic and transcriptomic analysis of the endophytic fungus Pestalotiopsis fici reveals its lifestyle and high potential for synthesis of natural products.</title>
        <authorList>
            <person name="Wang X."/>
            <person name="Zhang X."/>
            <person name="Liu L."/>
            <person name="Xiang M."/>
            <person name="Wang W."/>
            <person name="Sun X."/>
            <person name="Che Y."/>
            <person name="Guo L."/>
            <person name="Liu G."/>
            <person name="Guo L."/>
            <person name="Wang C."/>
            <person name="Yin W.B."/>
            <person name="Stadler M."/>
            <person name="Zhang X."/>
            <person name="Liu X."/>
        </authorList>
    </citation>
    <scope>NUCLEOTIDE SEQUENCE [LARGE SCALE GENOMIC DNA]</scope>
    <source>
        <strain evidence="2">W106-1 / CGMCC3.15140</strain>
    </source>
</reference>
<sequence length="265" mass="29261">MDAAAAKQVGARILGEIEEESLEELLDNLRTASLPHSQGHPPLKPQIPIAALSTLISKHHHAEQSTPPPLLTISGRFLPLLYHIVSTLLASPHRYAVVIVDADHRFDVTRLLSPSTPAAGSSEQDVEVEAEAVVNQALPAKRQDLRHLYVYRPARSRFRPGVEPANDSPLPDQTQACIAAAQHHMLYGAHPSRDRAWWGTIVVGGGGGDVNTGWKGWMDVRRTEVAPFGVGLSIEEALSERERRHERVSERGWEGRCREGVYSWK</sequence>
<protein>
    <submittedName>
        <fullName evidence="1">Uncharacterized protein</fullName>
    </submittedName>
</protein>
<dbReference type="eggNOG" id="ENOG502RS6B">
    <property type="taxonomic scope" value="Eukaryota"/>
</dbReference>
<dbReference type="GeneID" id="19278206"/>
<gene>
    <name evidence="1" type="ORF">PFICI_13193</name>
</gene>
<proteinExistence type="predicted"/>
<organism evidence="1 2">
    <name type="scientific">Pestalotiopsis fici (strain W106-1 / CGMCC3.15140)</name>
    <dbReference type="NCBI Taxonomy" id="1229662"/>
    <lineage>
        <taxon>Eukaryota</taxon>
        <taxon>Fungi</taxon>
        <taxon>Dikarya</taxon>
        <taxon>Ascomycota</taxon>
        <taxon>Pezizomycotina</taxon>
        <taxon>Sordariomycetes</taxon>
        <taxon>Xylariomycetidae</taxon>
        <taxon>Amphisphaeriales</taxon>
        <taxon>Sporocadaceae</taxon>
        <taxon>Pestalotiopsis</taxon>
    </lineage>
</organism>
<dbReference type="InParanoid" id="W3WLR3"/>